<dbReference type="STRING" id="41875.K8EGM5"/>
<dbReference type="Pfam" id="PF08325">
    <property type="entry name" value="WLM"/>
    <property type="match status" value="1"/>
</dbReference>
<protein>
    <recommendedName>
        <fullName evidence="2">WLM domain-containing protein</fullName>
    </recommendedName>
</protein>
<evidence type="ECO:0000259" key="2">
    <source>
        <dbReference type="PROSITE" id="PS51397"/>
    </source>
</evidence>
<keyword evidence="4" id="KW-1185">Reference proteome</keyword>
<dbReference type="Proteomes" id="UP000198341">
    <property type="component" value="Chromosome 6"/>
</dbReference>
<gene>
    <name evidence="3" type="ORF">Bathy06g02530</name>
</gene>
<evidence type="ECO:0000313" key="4">
    <source>
        <dbReference type="Proteomes" id="UP000198341"/>
    </source>
</evidence>
<dbReference type="PANTHER" id="PTHR46622:SF1">
    <property type="entry name" value="DNA-DEPENDENT METALLOPROTEASE WSS1"/>
    <property type="match status" value="1"/>
</dbReference>
<dbReference type="PANTHER" id="PTHR46622">
    <property type="entry name" value="DNA-DEPENDENT METALLOPROTEASE WSS1"/>
    <property type="match status" value="1"/>
</dbReference>
<dbReference type="GO" id="GO:0006281">
    <property type="term" value="P:DNA repair"/>
    <property type="evidence" value="ECO:0007669"/>
    <property type="project" value="TreeGrafter"/>
</dbReference>
<feature type="domain" description="WLM" evidence="2">
    <location>
        <begin position="1"/>
        <end position="221"/>
    </location>
</feature>
<dbReference type="KEGG" id="bpg:Bathy06g02530"/>
<dbReference type="eggNOG" id="KOG1558">
    <property type="taxonomic scope" value="Eukaryota"/>
</dbReference>
<dbReference type="InterPro" id="IPR013536">
    <property type="entry name" value="WLM_dom"/>
</dbReference>
<dbReference type="RefSeq" id="XP_007512697.1">
    <property type="nucleotide sequence ID" value="XM_007512635.1"/>
</dbReference>
<sequence length="319" mass="35406">MSLANAQYKVHEVKPLQSKQFKKDADVAKDLLDRACWQVQPIMKKRKWSVPVVAEMPPKNTGPIGVNYAGKRITVMLRKPTKYGGGKDGKTFFDLDHVILVLLHELTHIVRGPHDDVFWKLLDELKEEYDQLKKEGKGGTGEGFDAKSVGKIGTRGFGGAWDKQKLGINPRESARNAALKRLEQHKKMIPVGGVKLGGGAAVRPDVDPREAARRAAEKRMKETMDFSKKFGLDLESEIVAIDLISSSDSEEEKKEKKGKNDGENVVVIDLLSSDDEKEDAKENKKNTTLGKKHPLSAGNVVGKRKCLCCSFPGEFCQKI</sequence>
<proteinExistence type="predicted"/>
<name>K8EGM5_9CHLO</name>
<feature type="region of interest" description="Disordered" evidence="1">
    <location>
        <begin position="272"/>
        <end position="294"/>
    </location>
</feature>
<organism evidence="3 4">
    <name type="scientific">Bathycoccus prasinos</name>
    <dbReference type="NCBI Taxonomy" id="41875"/>
    <lineage>
        <taxon>Eukaryota</taxon>
        <taxon>Viridiplantae</taxon>
        <taxon>Chlorophyta</taxon>
        <taxon>Mamiellophyceae</taxon>
        <taxon>Mamiellales</taxon>
        <taxon>Bathycoccaceae</taxon>
        <taxon>Bathycoccus</taxon>
    </lineage>
</organism>
<evidence type="ECO:0000256" key="1">
    <source>
        <dbReference type="SAM" id="MobiDB-lite"/>
    </source>
</evidence>
<reference evidence="3 4" key="1">
    <citation type="submission" date="2011-10" db="EMBL/GenBank/DDBJ databases">
        <authorList>
            <person name="Genoscope - CEA"/>
        </authorList>
    </citation>
    <scope>NUCLEOTIDE SEQUENCE [LARGE SCALE GENOMIC DNA]</scope>
    <source>
        <strain evidence="3 4">RCC 1105</strain>
    </source>
</reference>
<dbReference type="OrthoDB" id="261960at2759"/>
<dbReference type="GO" id="GO:0005634">
    <property type="term" value="C:nucleus"/>
    <property type="evidence" value="ECO:0007669"/>
    <property type="project" value="TreeGrafter"/>
</dbReference>
<dbReference type="InterPro" id="IPR053000">
    <property type="entry name" value="WSS1-like_metalloprotease"/>
</dbReference>
<evidence type="ECO:0000313" key="3">
    <source>
        <dbReference type="EMBL" id="CCO17297.1"/>
    </source>
</evidence>
<dbReference type="GeneID" id="19015233"/>
<accession>K8EGM5</accession>
<dbReference type="PROSITE" id="PS51397">
    <property type="entry name" value="WLM"/>
    <property type="match status" value="1"/>
</dbReference>
<dbReference type="EMBL" id="FO082273">
    <property type="protein sequence ID" value="CCO17297.1"/>
    <property type="molecule type" value="Genomic_DNA"/>
</dbReference>
<dbReference type="AlphaFoldDB" id="K8EGM5"/>
<dbReference type="GO" id="GO:0008237">
    <property type="term" value="F:metallopeptidase activity"/>
    <property type="evidence" value="ECO:0007669"/>
    <property type="project" value="TreeGrafter"/>
</dbReference>